<gene>
    <name evidence="1" type="ORF">DXD67_13025</name>
</gene>
<reference evidence="1 2" key="1">
    <citation type="submission" date="2018-08" db="EMBL/GenBank/DDBJ databases">
        <title>A genome reference for cultivated species of the human gut microbiota.</title>
        <authorList>
            <person name="Zou Y."/>
            <person name="Xue W."/>
            <person name="Luo G."/>
        </authorList>
    </citation>
    <scope>NUCLEOTIDE SEQUENCE [LARGE SCALE GENOMIC DNA]</scope>
    <source>
        <strain evidence="1 2">TM07-19</strain>
    </source>
</reference>
<sequence>MNNTSLADSYLKLSGLDSALSKLVSEFAAAQLQSLGANSLKNSLDIFQSSLSAISQLASDITITPELQKALDSLISSIGSSVSSTTISAGKNAVKEILAIRTEVQPESTSDAEYVIIDNSIISDFDNATDTFPIDSKHSKITFDRFLSLLNTVLTVIALVISLRPSTTEQEQLALQRTEIKILSEILENTEAPDATTVEKLDKLQESVDEINSHLSNIEQYQKEIAEPENNESTSK</sequence>
<protein>
    <submittedName>
        <fullName evidence="1">Uncharacterized protein</fullName>
    </submittedName>
</protein>
<comment type="caution">
    <text evidence="1">The sequence shown here is derived from an EMBL/GenBank/DDBJ whole genome shotgun (WGS) entry which is preliminary data.</text>
</comment>
<name>A0A3E4GMM1_9FIRM</name>
<dbReference type="EMBL" id="QSOV01000017">
    <property type="protein sequence ID" value="RGJ21337.1"/>
    <property type="molecule type" value="Genomic_DNA"/>
</dbReference>
<proteinExistence type="predicted"/>
<accession>A0A3E4GMM1</accession>
<dbReference type="AlphaFoldDB" id="A0A3E4GMM1"/>
<evidence type="ECO:0000313" key="1">
    <source>
        <dbReference type="EMBL" id="RGJ21337.1"/>
    </source>
</evidence>
<organism evidence="1 2">
    <name type="scientific">Coprococcus comes</name>
    <dbReference type="NCBI Taxonomy" id="410072"/>
    <lineage>
        <taxon>Bacteria</taxon>
        <taxon>Bacillati</taxon>
        <taxon>Bacillota</taxon>
        <taxon>Clostridia</taxon>
        <taxon>Lachnospirales</taxon>
        <taxon>Lachnospiraceae</taxon>
        <taxon>Coprococcus</taxon>
    </lineage>
</organism>
<evidence type="ECO:0000313" key="2">
    <source>
        <dbReference type="Proteomes" id="UP000260655"/>
    </source>
</evidence>
<dbReference type="Proteomes" id="UP000260655">
    <property type="component" value="Unassembled WGS sequence"/>
</dbReference>
<dbReference type="RefSeq" id="WP_117558804.1">
    <property type="nucleotide sequence ID" value="NZ_QSOV01000017.1"/>
</dbReference>